<feature type="compositionally biased region" description="Polar residues" evidence="1">
    <location>
        <begin position="180"/>
        <end position="189"/>
    </location>
</feature>
<accession>A0A9X0AQK2</accession>
<proteinExistence type="predicted"/>
<feature type="region of interest" description="Disordered" evidence="1">
    <location>
        <begin position="64"/>
        <end position="99"/>
    </location>
</feature>
<evidence type="ECO:0000256" key="1">
    <source>
        <dbReference type="SAM" id="MobiDB-lite"/>
    </source>
</evidence>
<gene>
    <name evidence="2" type="ORF">OCU04_004516</name>
</gene>
<evidence type="ECO:0000313" key="2">
    <source>
        <dbReference type="EMBL" id="KAJ8067146.1"/>
    </source>
</evidence>
<dbReference type="EMBL" id="JAPEIS010000004">
    <property type="protein sequence ID" value="KAJ8067146.1"/>
    <property type="molecule type" value="Genomic_DNA"/>
</dbReference>
<sequence length="195" mass="22038">MCWELKNAYVGIICPEFERTGQRCDNPIQTNLAVVAGNCPDHDRQNASHLNTQLLVHLQRNEQTVVERGEHGQASTQQTVDPSGQHQRTPNHDYDSSRWPWDYLQNQALNSIYQDNNGVPPLGTYERSSLSLPMPTFGTGSSSINQESYMPENNAGQESYQEQDTSSNRHESISHDPAQGYSNQENVSEISYKLR</sequence>
<organism evidence="2 3">
    <name type="scientific">Sclerotinia nivalis</name>
    <dbReference type="NCBI Taxonomy" id="352851"/>
    <lineage>
        <taxon>Eukaryota</taxon>
        <taxon>Fungi</taxon>
        <taxon>Dikarya</taxon>
        <taxon>Ascomycota</taxon>
        <taxon>Pezizomycotina</taxon>
        <taxon>Leotiomycetes</taxon>
        <taxon>Helotiales</taxon>
        <taxon>Sclerotiniaceae</taxon>
        <taxon>Sclerotinia</taxon>
    </lineage>
</organism>
<dbReference type="AlphaFoldDB" id="A0A9X0AQK2"/>
<dbReference type="OrthoDB" id="3460129at2759"/>
<reference evidence="2" key="1">
    <citation type="submission" date="2022-11" db="EMBL/GenBank/DDBJ databases">
        <title>Genome Resource of Sclerotinia nivalis Strain SnTB1, a Plant Pathogen Isolated from American Ginseng.</title>
        <authorList>
            <person name="Fan S."/>
        </authorList>
    </citation>
    <scope>NUCLEOTIDE SEQUENCE</scope>
    <source>
        <strain evidence="2">SnTB1</strain>
    </source>
</reference>
<feature type="compositionally biased region" description="Polar residues" evidence="1">
    <location>
        <begin position="154"/>
        <end position="166"/>
    </location>
</feature>
<evidence type="ECO:0000313" key="3">
    <source>
        <dbReference type="Proteomes" id="UP001152300"/>
    </source>
</evidence>
<dbReference type="Proteomes" id="UP001152300">
    <property type="component" value="Unassembled WGS sequence"/>
</dbReference>
<feature type="compositionally biased region" description="Polar residues" evidence="1">
    <location>
        <begin position="73"/>
        <end position="88"/>
    </location>
</feature>
<feature type="region of interest" description="Disordered" evidence="1">
    <location>
        <begin position="124"/>
        <end position="195"/>
    </location>
</feature>
<keyword evidence="3" id="KW-1185">Reference proteome</keyword>
<name>A0A9X0AQK2_9HELO</name>
<protein>
    <submittedName>
        <fullName evidence="2">Uncharacterized protein</fullName>
    </submittedName>
</protein>
<feature type="compositionally biased region" description="Polar residues" evidence="1">
    <location>
        <begin position="138"/>
        <end position="148"/>
    </location>
</feature>
<comment type="caution">
    <text evidence="2">The sequence shown here is derived from an EMBL/GenBank/DDBJ whole genome shotgun (WGS) entry which is preliminary data.</text>
</comment>